<dbReference type="Pfam" id="PF01910">
    <property type="entry name" value="Thiamine_BP"/>
    <property type="match status" value="1"/>
</dbReference>
<protein>
    <submittedName>
        <fullName evidence="4">Cell wall biogenesis protein Ecm15</fullName>
    </submittedName>
</protein>
<comment type="similarity">
    <text evidence="1">Belongs to the UPF0045 family.</text>
</comment>
<comment type="caution">
    <text evidence="4">The sequence shown here is derived from an EMBL/GenBank/DDBJ whole genome shotgun (WGS) entry which is preliminary data.</text>
</comment>
<evidence type="ECO:0000313" key="4">
    <source>
        <dbReference type="EMBL" id="KAH6873857.1"/>
    </source>
</evidence>
<dbReference type="PANTHER" id="PTHR33777">
    <property type="entry name" value="UPF0045 PROTEIN ECM15"/>
    <property type="match status" value="1"/>
</dbReference>
<evidence type="ECO:0000256" key="1">
    <source>
        <dbReference type="ARBA" id="ARBA00010272"/>
    </source>
</evidence>
<dbReference type="Gene3D" id="3.30.70.930">
    <property type="match status" value="1"/>
</dbReference>
<dbReference type="AlphaFoldDB" id="A0A9P8VQT7"/>
<evidence type="ECO:0000256" key="2">
    <source>
        <dbReference type="SAM" id="MobiDB-lite"/>
    </source>
</evidence>
<dbReference type="SUPFAM" id="SSF89957">
    <property type="entry name" value="MTH1187/YkoF-like"/>
    <property type="match status" value="1"/>
</dbReference>
<reference evidence="4 5" key="1">
    <citation type="journal article" date="2021" name="Nat. Commun.">
        <title>Genetic determinants of endophytism in the Arabidopsis root mycobiome.</title>
        <authorList>
            <person name="Mesny F."/>
            <person name="Miyauchi S."/>
            <person name="Thiergart T."/>
            <person name="Pickel B."/>
            <person name="Atanasova L."/>
            <person name="Karlsson M."/>
            <person name="Huettel B."/>
            <person name="Barry K.W."/>
            <person name="Haridas S."/>
            <person name="Chen C."/>
            <person name="Bauer D."/>
            <person name="Andreopoulos W."/>
            <person name="Pangilinan J."/>
            <person name="LaButti K."/>
            <person name="Riley R."/>
            <person name="Lipzen A."/>
            <person name="Clum A."/>
            <person name="Drula E."/>
            <person name="Henrissat B."/>
            <person name="Kohler A."/>
            <person name="Grigoriev I.V."/>
            <person name="Martin F.M."/>
            <person name="Hacquard S."/>
        </authorList>
    </citation>
    <scope>NUCLEOTIDE SEQUENCE [LARGE SCALE GENOMIC DNA]</scope>
    <source>
        <strain evidence="4 5">MPI-CAGE-CH-0241</strain>
    </source>
</reference>
<dbReference type="OrthoDB" id="5587367at2759"/>
<dbReference type="Proteomes" id="UP000777438">
    <property type="component" value="Unassembled WGS sequence"/>
</dbReference>
<feature type="region of interest" description="Disordered" evidence="2">
    <location>
        <begin position="90"/>
        <end position="110"/>
    </location>
</feature>
<keyword evidence="5" id="KW-1185">Reference proteome</keyword>
<feature type="domain" description="Thiamine-binding protein" evidence="3">
    <location>
        <begin position="14"/>
        <end position="105"/>
    </location>
</feature>
<evidence type="ECO:0000259" key="3">
    <source>
        <dbReference type="Pfam" id="PF01910"/>
    </source>
</evidence>
<organism evidence="4 5">
    <name type="scientific">Thelonectria olida</name>
    <dbReference type="NCBI Taxonomy" id="1576542"/>
    <lineage>
        <taxon>Eukaryota</taxon>
        <taxon>Fungi</taxon>
        <taxon>Dikarya</taxon>
        <taxon>Ascomycota</taxon>
        <taxon>Pezizomycotina</taxon>
        <taxon>Sordariomycetes</taxon>
        <taxon>Hypocreomycetidae</taxon>
        <taxon>Hypocreales</taxon>
        <taxon>Nectriaceae</taxon>
        <taxon>Thelonectria</taxon>
    </lineage>
</organism>
<sequence>MDYNQLSTPPACYADLCLVPIGTGKASIVAEVAEVERFLKTCGLKYVMHSCGTTIEGKWDDVMEVIGKAHAVVHQLGVARIQSSIRVGTRTDKQETMEGKVEHVKTLASE</sequence>
<proteinExistence type="inferred from homology"/>
<dbReference type="InterPro" id="IPR051614">
    <property type="entry name" value="UPF0045_domain"/>
</dbReference>
<evidence type="ECO:0000313" key="5">
    <source>
        <dbReference type="Proteomes" id="UP000777438"/>
    </source>
</evidence>
<dbReference type="GO" id="GO:0005829">
    <property type="term" value="C:cytosol"/>
    <property type="evidence" value="ECO:0007669"/>
    <property type="project" value="TreeGrafter"/>
</dbReference>
<dbReference type="InterPro" id="IPR029756">
    <property type="entry name" value="MTH1187/YkoF-like"/>
</dbReference>
<dbReference type="InterPro" id="IPR002767">
    <property type="entry name" value="Thiamine_BP"/>
</dbReference>
<accession>A0A9P8VQT7</accession>
<dbReference type="NCBIfam" id="TIGR00106">
    <property type="entry name" value="MTH1187 family thiamine-binding protein"/>
    <property type="match status" value="1"/>
</dbReference>
<dbReference type="PANTHER" id="PTHR33777:SF1">
    <property type="entry name" value="UPF0045 PROTEIN ECM15"/>
    <property type="match status" value="1"/>
</dbReference>
<dbReference type="EMBL" id="JAGPYM010000044">
    <property type="protein sequence ID" value="KAH6873857.1"/>
    <property type="molecule type" value="Genomic_DNA"/>
</dbReference>
<gene>
    <name evidence="4" type="ORF">B0T10DRAFT_588616</name>
</gene>
<name>A0A9P8VQT7_9HYPO</name>